<evidence type="ECO:0000256" key="6">
    <source>
        <dbReference type="ARBA" id="ARBA00022989"/>
    </source>
</evidence>
<evidence type="ECO:0000256" key="9">
    <source>
        <dbReference type="SAM" id="Phobius"/>
    </source>
</evidence>
<feature type="transmembrane region" description="Helical" evidence="9">
    <location>
        <begin position="314"/>
        <end position="339"/>
    </location>
</feature>
<evidence type="ECO:0000256" key="1">
    <source>
        <dbReference type="ARBA" id="ARBA00004651"/>
    </source>
</evidence>
<evidence type="ECO:0000256" key="2">
    <source>
        <dbReference type="ARBA" id="ARBA00022475"/>
    </source>
</evidence>
<evidence type="ECO:0000256" key="3">
    <source>
        <dbReference type="ARBA" id="ARBA00022692"/>
    </source>
</evidence>
<dbReference type="SUPFAM" id="SSF52540">
    <property type="entry name" value="P-loop containing nucleoside triphosphate hydrolases"/>
    <property type="match status" value="1"/>
</dbReference>
<keyword evidence="7 9" id="KW-0472">Membrane</keyword>
<feature type="domain" description="ABC transmembrane type-1" evidence="11">
    <location>
        <begin position="207"/>
        <end position="487"/>
    </location>
</feature>
<dbReference type="InterPro" id="IPR036640">
    <property type="entry name" value="ABC1_TM_sf"/>
</dbReference>
<dbReference type="Gene3D" id="3.40.50.300">
    <property type="entry name" value="P-loop containing nucleotide triphosphate hydrolases"/>
    <property type="match status" value="1"/>
</dbReference>
<dbReference type="InterPro" id="IPR027417">
    <property type="entry name" value="P-loop_NTPase"/>
</dbReference>
<dbReference type="PANTHER" id="PTHR24221:SF647">
    <property type="entry name" value="BLL6336 PROTEIN"/>
    <property type="match status" value="1"/>
</dbReference>
<sequence length="746" mass="82248">MLRAFHKNDKKMNLRGEVRQADMLWLLGSLCGLFRIPFDAALLARDYPPPHTLATLHDAARALGIRTGHRPLLYADWQKLPLPAIAFLPPPDSTAAAAGDAPRPDPGPTPNADPNTNPAPAFDPLLIVKASADQLLYFRPGSQTPETLPIADAARQLAPELLLVAREATVGTDEHADIAGFTPEKKAFGFRWFIPELKKHKSLWRDVLLASFAIQLVGLTTPVFTQVIIDKVVVHQSNSTLVVLGVALVMFMLFTSGMSWLRQYLVLHTGNRIDAVLGSQVFRHLLRLPLPYFEQRPTGTLVARLHGVETIREFVSSAAVTLVLDFPFLLVFLAVMFAYSWQLSLIAVGLLGLIALISLLVAPIFRDKLNRQFMLGARNQSFLTEYVCGMATVKSLQMEPDIDKQYGDLLAQYLAAGFGTKQIGNTYNVIANGLEQVMTLSILIVGALLVMRNEGFTVGMLVAFQMFASRMSQPMLRLVGLWQEFQQASIAVKRLGDIMDMPQEPHALIPQREAAGKAYLTIHNLAFRYGEQLPWLYRNLDLAFKPGHLSVIMGPSGCGKSTLAKLMLGFYQPQEGQIALDGRDIRNLAANELRSVFGVVPQDTVLFSGTLYQNLVMAHPQATFDDVIAACKAAEIHEVIEKLPEGYQTEIGERGTGLSGGQKQRIAIARALLKRPKILIFDEAVSNLDQQTAEHFAKTINKLKGQVTMLFITHQIPRGLAVDEVFSFGGDHQHTTKVGVVGEEKS</sequence>
<accession>A0A1A8Y3I7</accession>
<proteinExistence type="predicted"/>
<evidence type="ECO:0000256" key="5">
    <source>
        <dbReference type="ARBA" id="ARBA00022840"/>
    </source>
</evidence>
<dbReference type="InterPro" id="IPR011527">
    <property type="entry name" value="ABC1_TM_dom"/>
</dbReference>
<dbReference type="Pfam" id="PF00664">
    <property type="entry name" value="ABC_membrane"/>
    <property type="match status" value="1"/>
</dbReference>
<keyword evidence="6 9" id="KW-1133">Transmembrane helix</keyword>
<evidence type="ECO:0000259" key="10">
    <source>
        <dbReference type="PROSITE" id="PS50893"/>
    </source>
</evidence>
<evidence type="ECO:0000256" key="8">
    <source>
        <dbReference type="SAM" id="MobiDB-lite"/>
    </source>
</evidence>
<gene>
    <name evidence="12" type="ORF">PROAA_80004</name>
</gene>
<evidence type="ECO:0000256" key="4">
    <source>
        <dbReference type="ARBA" id="ARBA00022741"/>
    </source>
</evidence>
<dbReference type="GO" id="GO:0140359">
    <property type="term" value="F:ABC-type transporter activity"/>
    <property type="evidence" value="ECO:0007669"/>
    <property type="project" value="InterPro"/>
</dbReference>
<feature type="transmembrane region" description="Helical" evidence="9">
    <location>
        <begin position="345"/>
        <end position="365"/>
    </location>
</feature>
<evidence type="ECO:0000259" key="11">
    <source>
        <dbReference type="PROSITE" id="PS50929"/>
    </source>
</evidence>
<keyword evidence="3 9" id="KW-0812">Transmembrane</keyword>
<keyword evidence="5" id="KW-0067">ATP-binding</keyword>
<keyword evidence="2" id="KW-1003">Cell membrane</keyword>
<dbReference type="InterPro" id="IPR039421">
    <property type="entry name" value="Type_1_exporter"/>
</dbReference>
<dbReference type="GO" id="GO:0005524">
    <property type="term" value="F:ATP binding"/>
    <property type="evidence" value="ECO:0007669"/>
    <property type="project" value="UniProtKB-KW"/>
</dbReference>
<dbReference type="PANTHER" id="PTHR24221">
    <property type="entry name" value="ATP-BINDING CASSETTE SUB-FAMILY B"/>
    <property type="match status" value="1"/>
</dbReference>
<comment type="subcellular location">
    <subcellularLocation>
        <location evidence="1">Cell membrane</location>
        <topology evidence="1">Multi-pass membrane protein</topology>
    </subcellularLocation>
</comment>
<evidence type="ECO:0000313" key="13">
    <source>
        <dbReference type="Proteomes" id="UP000199600"/>
    </source>
</evidence>
<feature type="transmembrane region" description="Helical" evidence="9">
    <location>
        <begin position="241"/>
        <end position="261"/>
    </location>
</feature>
<evidence type="ECO:0000256" key="7">
    <source>
        <dbReference type="ARBA" id="ARBA00023136"/>
    </source>
</evidence>
<dbReference type="PROSITE" id="PS50893">
    <property type="entry name" value="ABC_TRANSPORTER_2"/>
    <property type="match status" value="1"/>
</dbReference>
<keyword evidence="4" id="KW-0547">Nucleotide-binding</keyword>
<name>A0A1A8Y3I7_9RHOO</name>
<dbReference type="PROSITE" id="PS50929">
    <property type="entry name" value="ABC_TM1F"/>
    <property type="match status" value="1"/>
</dbReference>
<dbReference type="AlphaFoldDB" id="A0A1A8Y3I7"/>
<dbReference type="CDD" id="cd18588">
    <property type="entry name" value="ABC_6TM_CyaB_HlyB_like"/>
    <property type="match status" value="1"/>
</dbReference>
<organism evidence="12 13">
    <name type="scientific">Candidatus Propionivibrio aalborgensis</name>
    <dbReference type="NCBI Taxonomy" id="1860101"/>
    <lineage>
        <taxon>Bacteria</taxon>
        <taxon>Pseudomonadati</taxon>
        <taxon>Pseudomonadota</taxon>
        <taxon>Betaproteobacteria</taxon>
        <taxon>Rhodocyclales</taxon>
        <taxon>Rhodocyclaceae</taxon>
        <taxon>Propionivibrio</taxon>
    </lineage>
</organism>
<protein>
    <submittedName>
        <fullName evidence="12">ABC transporter related</fullName>
    </submittedName>
</protein>
<feature type="transmembrane region" description="Helical" evidence="9">
    <location>
        <begin position="207"/>
        <end position="229"/>
    </location>
</feature>
<feature type="domain" description="ABC transporter" evidence="10">
    <location>
        <begin position="520"/>
        <end position="738"/>
    </location>
</feature>
<dbReference type="RefSeq" id="WP_222102336.1">
    <property type="nucleotide sequence ID" value="NZ_FLQY01000384.1"/>
</dbReference>
<dbReference type="PROSITE" id="PS00211">
    <property type="entry name" value="ABC_TRANSPORTER_1"/>
    <property type="match status" value="1"/>
</dbReference>
<keyword evidence="13" id="KW-1185">Reference proteome</keyword>
<dbReference type="GO" id="GO:0005886">
    <property type="term" value="C:plasma membrane"/>
    <property type="evidence" value="ECO:0007669"/>
    <property type="project" value="UniProtKB-SubCell"/>
</dbReference>
<dbReference type="EMBL" id="FLQY01000384">
    <property type="protein sequence ID" value="SBT10943.1"/>
    <property type="molecule type" value="Genomic_DNA"/>
</dbReference>
<dbReference type="Pfam" id="PF00005">
    <property type="entry name" value="ABC_tran"/>
    <property type="match status" value="1"/>
</dbReference>
<dbReference type="GO" id="GO:0016887">
    <property type="term" value="F:ATP hydrolysis activity"/>
    <property type="evidence" value="ECO:0007669"/>
    <property type="project" value="InterPro"/>
</dbReference>
<dbReference type="Proteomes" id="UP000199600">
    <property type="component" value="Unassembled WGS sequence"/>
</dbReference>
<dbReference type="InterPro" id="IPR017871">
    <property type="entry name" value="ABC_transporter-like_CS"/>
</dbReference>
<feature type="region of interest" description="Disordered" evidence="8">
    <location>
        <begin position="93"/>
        <end position="118"/>
    </location>
</feature>
<evidence type="ECO:0000313" key="12">
    <source>
        <dbReference type="EMBL" id="SBT10943.1"/>
    </source>
</evidence>
<dbReference type="SUPFAM" id="SSF90123">
    <property type="entry name" value="ABC transporter transmembrane region"/>
    <property type="match status" value="1"/>
</dbReference>
<dbReference type="GO" id="GO:0034040">
    <property type="term" value="F:ATPase-coupled lipid transmembrane transporter activity"/>
    <property type="evidence" value="ECO:0007669"/>
    <property type="project" value="TreeGrafter"/>
</dbReference>
<reference evidence="12 13" key="1">
    <citation type="submission" date="2016-06" db="EMBL/GenBank/DDBJ databases">
        <authorList>
            <person name="Kjaerup R.B."/>
            <person name="Dalgaard T.S."/>
            <person name="Juul-Madsen H.R."/>
        </authorList>
    </citation>
    <scope>NUCLEOTIDE SEQUENCE [LARGE SCALE GENOMIC DNA]</scope>
    <source>
        <strain evidence="12">2</strain>
    </source>
</reference>
<dbReference type="InterPro" id="IPR003593">
    <property type="entry name" value="AAA+_ATPase"/>
</dbReference>
<dbReference type="Gene3D" id="1.20.1560.10">
    <property type="entry name" value="ABC transporter type 1, transmembrane domain"/>
    <property type="match status" value="1"/>
</dbReference>
<dbReference type="SMART" id="SM00382">
    <property type="entry name" value="AAA"/>
    <property type="match status" value="1"/>
</dbReference>
<dbReference type="InterPro" id="IPR003439">
    <property type="entry name" value="ABC_transporter-like_ATP-bd"/>
</dbReference>